<protein>
    <recommendedName>
        <fullName evidence="4">PH domain-containing protein</fullName>
    </recommendedName>
</protein>
<dbReference type="OrthoDB" id="3710795at2"/>
<feature type="transmembrane region" description="Helical" evidence="1">
    <location>
        <begin position="21"/>
        <end position="40"/>
    </location>
</feature>
<keyword evidence="3" id="KW-1185">Reference proteome</keyword>
<keyword evidence="1" id="KW-0812">Transmembrane</keyword>
<feature type="transmembrane region" description="Helical" evidence="1">
    <location>
        <begin position="46"/>
        <end position="67"/>
    </location>
</feature>
<gene>
    <name evidence="2" type="ORF">FM114_12635</name>
</gene>
<evidence type="ECO:0000313" key="3">
    <source>
        <dbReference type="Proteomes" id="UP000188342"/>
    </source>
</evidence>
<proteinExistence type="predicted"/>
<dbReference type="Proteomes" id="UP000188342">
    <property type="component" value="Unassembled WGS sequence"/>
</dbReference>
<evidence type="ECO:0008006" key="4">
    <source>
        <dbReference type="Google" id="ProtNLM"/>
    </source>
</evidence>
<evidence type="ECO:0000313" key="2">
    <source>
        <dbReference type="EMBL" id="SJN41304.1"/>
    </source>
</evidence>
<evidence type="ECO:0000256" key="1">
    <source>
        <dbReference type="SAM" id="Phobius"/>
    </source>
</evidence>
<reference evidence="2 3" key="1">
    <citation type="submission" date="2017-02" db="EMBL/GenBank/DDBJ databases">
        <authorList>
            <person name="Peterson S.W."/>
        </authorList>
    </citation>
    <scope>NUCLEOTIDE SEQUENCE [LARGE SCALE GENOMIC DNA]</scope>
    <source>
        <strain evidence="2 3">LSP_Lj1</strain>
    </source>
</reference>
<organism evidence="2 3">
    <name type="scientific">Luteococcus japonicus LSP_Lj1</name>
    <dbReference type="NCBI Taxonomy" id="1255658"/>
    <lineage>
        <taxon>Bacteria</taxon>
        <taxon>Bacillati</taxon>
        <taxon>Actinomycetota</taxon>
        <taxon>Actinomycetes</taxon>
        <taxon>Propionibacteriales</taxon>
        <taxon>Propionibacteriaceae</taxon>
        <taxon>Luteococcus</taxon>
    </lineage>
</organism>
<sequence length="174" mass="18094">MTAAPSPRPEPARHVLKPRPPVRAFVIAAVLVLLGALLLAAVSGAVWTALAVVLLLAGLALAGMAGWSMHTMRTFVDLDAEGYRIVGPGVDKAGSWGDVTKVTTSAHGSHLTLYHGQVGRTHILCPGGGDDPEMKALVADVAAHLDADRGYGETINVPLINPHEPQDPDVVSHG</sequence>
<dbReference type="AlphaFoldDB" id="A0A1R4KAY0"/>
<keyword evidence="1" id="KW-0472">Membrane</keyword>
<keyword evidence="1" id="KW-1133">Transmembrane helix</keyword>
<accession>A0A1R4KAY0</accession>
<dbReference type="RefSeq" id="WP_094765494.1">
    <property type="nucleotide sequence ID" value="NZ_FUKQ01000047.1"/>
</dbReference>
<name>A0A1R4KAY0_9ACTN</name>
<dbReference type="EMBL" id="FUKQ01000047">
    <property type="protein sequence ID" value="SJN41304.1"/>
    <property type="molecule type" value="Genomic_DNA"/>
</dbReference>